<comment type="caution">
    <text evidence="1">The sequence shown here is derived from an EMBL/GenBank/DDBJ whole genome shotgun (WGS) entry which is preliminary data.</text>
</comment>
<feature type="non-terminal residue" evidence="1">
    <location>
        <position position="60"/>
    </location>
</feature>
<sequence length="60" mass="6431">NRFLASAVLQDGAAGDSPLPVSTRNDPPVALSVAQGEARGEEEQPRRAEIKRVKIVFRGC</sequence>
<accession>A0AAV1PB16</accession>
<proteinExistence type="predicted"/>
<name>A0AAV1PB16_SCOSC</name>
<dbReference type="AlphaFoldDB" id="A0AAV1PB16"/>
<feature type="non-terminal residue" evidence="1">
    <location>
        <position position="1"/>
    </location>
</feature>
<dbReference type="Proteomes" id="UP001314229">
    <property type="component" value="Unassembled WGS sequence"/>
</dbReference>
<reference evidence="1 2" key="1">
    <citation type="submission" date="2024-01" db="EMBL/GenBank/DDBJ databases">
        <authorList>
            <person name="Alioto T."/>
            <person name="Alioto T."/>
            <person name="Gomez Garrido J."/>
        </authorList>
    </citation>
    <scope>NUCLEOTIDE SEQUENCE [LARGE SCALE GENOMIC DNA]</scope>
</reference>
<organism evidence="1 2">
    <name type="scientific">Scomber scombrus</name>
    <name type="common">Atlantic mackerel</name>
    <name type="synonym">Scomber vernalis</name>
    <dbReference type="NCBI Taxonomy" id="13677"/>
    <lineage>
        <taxon>Eukaryota</taxon>
        <taxon>Metazoa</taxon>
        <taxon>Chordata</taxon>
        <taxon>Craniata</taxon>
        <taxon>Vertebrata</taxon>
        <taxon>Euteleostomi</taxon>
        <taxon>Actinopterygii</taxon>
        <taxon>Neopterygii</taxon>
        <taxon>Teleostei</taxon>
        <taxon>Neoteleostei</taxon>
        <taxon>Acanthomorphata</taxon>
        <taxon>Pelagiaria</taxon>
        <taxon>Scombriformes</taxon>
        <taxon>Scombridae</taxon>
        <taxon>Scomber</taxon>
    </lineage>
</organism>
<gene>
    <name evidence="1" type="ORF">FSCOSCO3_A033356</name>
</gene>
<dbReference type="EMBL" id="CAWUFR010000104">
    <property type="protein sequence ID" value="CAK6967441.1"/>
    <property type="molecule type" value="Genomic_DNA"/>
</dbReference>
<protein>
    <submittedName>
        <fullName evidence="1">Uncharacterized protein</fullName>
    </submittedName>
</protein>
<evidence type="ECO:0000313" key="1">
    <source>
        <dbReference type="EMBL" id="CAK6967441.1"/>
    </source>
</evidence>
<evidence type="ECO:0000313" key="2">
    <source>
        <dbReference type="Proteomes" id="UP001314229"/>
    </source>
</evidence>
<keyword evidence="2" id="KW-1185">Reference proteome</keyword>